<protein>
    <submittedName>
        <fullName evidence="1">Uncharacterized protein</fullName>
    </submittedName>
</protein>
<evidence type="ECO:0000313" key="1">
    <source>
        <dbReference type="EMBL" id="CAB3227471.1"/>
    </source>
</evidence>
<reference evidence="3 4" key="1">
    <citation type="submission" date="2020-04" db="EMBL/GenBank/DDBJ databases">
        <authorList>
            <person name="Wallbank WR R."/>
            <person name="Pardo Diaz C."/>
            <person name="Kozak K."/>
            <person name="Martin S."/>
            <person name="Jiggins C."/>
            <person name="Moest M."/>
            <person name="Warren A I."/>
            <person name="Byers J.R.P. K."/>
            <person name="Montejo-Kovacevich G."/>
            <person name="Yen C E."/>
        </authorList>
    </citation>
    <scope>NUCLEOTIDE SEQUENCE [LARGE SCALE GENOMIC DNA]</scope>
</reference>
<evidence type="ECO:0000313" key="2">
    <source>
        <dbReference type="EMBL" id="CAB3237464.1"/>
    </source>
</evidence>
<evidence type="ECO:0000313" key="3">
    <source>
        <dbReference type="Proteomes" id="UP000494106"/>
    </source>
</evidence>
<comment type="caution">
    <text evidence="1">The sequence shown here is derived from an EMBL/GenBank/DDBJ whole genome shotgun (WGS) entry which is preliminary data.</text>
</comment>
<name>A0A8S0ZA03_ARCPL</name>
<dbReference type="EMBL" id="CADEBD010000278">
    <property type="protein sequence ID" value="CAB3227471.1"/>
    <property type="molecule type" value="Genomic_DNA"/>
</dbReference>
<proteinExistence type="predicted"/>
<dbReference type="AlphaFoldDB" id="A0A8S0ZA03"/>
<dbReference type="Proteomes" id="UP000494106">
    <property type="component" value="Unassembled WGS sequence"/>
</dbReference>
<sequence length="87" mass="9667">MSAIAKSYRFVDQPLSGVHSVGISTIAWWNVYIVPYRYVSPVYNAKVKTSSLARAIGLRLQKPKDAGVIIEATRTEISIPTKCITRN</sequence>
<accession>A0A8S0ZA03</accession>
<dbReference type="EMBL" id="CADEBC010000490">
    <property type="protein sequence ID" value="CAB3237464.1"/>
    <property type="molecule type" value="Genomic_DNA"/>
</dbReference>
<gene>
    <name evidence="1" type="ORF">APLA_LOCUS3053</name>
    <name evidence="2" type="ORF">APLA_LOCUS6908</name>
</gene>
<dbReference type="Proteomes" id="UP000494256">
    <property type="component" value="Unassembled WGS sequence"/>
</dbReference>
<keyword evidence="3" id="KW-1185">Reference proteome</keyword>
<organism evidence="1 4">
    <name type="scientific">Arctia plantaginis</name>
    <name type="common">Wood tiger moth</name>
    <name type="synonym">Phalaena plantaginis</name>
    <dbReference type="NCBI Taxonomy" id="874455"/>
    <lineage>
        <taxon>Eukaryota</taxon>
        <taxon>Metazoa</taxon>
        <taxon>Ecdysozoa</taxon>
        <taxon>Arthropoda</taxon>
        <taxon>Hexapoda</taxon>
        <taxon>Insecta</taxon>
        <taxon>Pterygota</taxon>
        <taxon>Neoptera</taxon>
        <taxon>Endopterygota</taxon>
        <taxon>Lepidoptera</taxon>
        <taxon>Glossata</taxon>
        <taxon>Ditrysia</taxon>
        <taxon>Noctuoidea</taxon>
        <taxon>Erebidae</taxon>
        <taxon>Arctiinae</taxon>
        <taxon>Arctia</taxon>
    </lineage>
</organism>
<evidence type="ECO:0000313" key="4">
    <source>
        <dbReference type="Proteomes" id="UP000494256"/>
    </source>
</evidence>